<organism evidence="7 8">
    <name type="scientific">Aquitalea magnusonii</name>
    <dbReference type="NCBI Taxonomy" id="332411"/>
    <lineage>
        <taxon>Bacteria</taxon>
        <taxon>Pseudomonadati</taxon>
        <taxon>Pseudomonadota</taxon>
        <taxon>Betaproteobacteria</taxon>
        <taxon>Neisseriales</taxon>
        <taxon>Chromobacteriaceae</taxon>
        <taxon>Aquitalea</taxon>
    </lineage>
</organism>
<dbReference type="EMBL" id="QJKC01000005">
    <property type="protein sequence ID" value="PXX49199.1"/>
    <property type="molecule type" value="Genomic_DNA"/>
</dbReference>
<dbReference type="SUPFAM" id="SSF47226">
    <property type="entry name" value="Histidine-containing phosphotransfer domain, HPT domain"/>
    <property type="match status" value="1"/>
</dbReference>
<keyword evidence="2" id="KW-0902">Two-component regulatory system</keyword>
<dbReference type="GO" id="GO:0000160">
    <property type="term" value="P:phosphorelay signal transduction system"/>
    <property type="evidence" value="ECO:0007669"/>
    <property type="project" value="UniProtKB-KW"/>
</dbReference>
<dbReference type="AlphaFoldDB" id="A0A318JMB8"/>
<name>A0A318JMB8_9NEIS</name>
<reference evidence="7 8" key="1">
    <citation type="submission" date="2018-05" db="EMBL/GenBank/DDBJ databases">
        <title>Genomic Encyclopedia of Type Strains, Phase IV (KMG-IV): sequencing the most valuable type-strain genomes for metagenomic binning, comparative biology and taxonomic classification.</title>
        <authorList>
            <person name="Goeker M."/>
        </authorList>
    </citation>
    <scope>NUCLEOTIDE SEQUENCE [LARGE SCALE GENOMIC DNA]</scope>
    <source>
        <strain evidence="7 8">DSM 25134</strain>
    </source>
</reference>
<keyword evidence="1 4" id="KW-0597">Phosphoprotein</keyword>
<evidence type="ECO:0000259" key="6">
    <source>
        <dbReference type="PROSITE" id="PS50894"/>
    </source>
</evidence>
<evidence type="ECO:0000313" key="7">
    <source>
        <dbReference type="EMBL" id="PXX49199.1"/>
    </source>
</evidence>
<evidence type="ECO:0000259" key="5">
    <source>
        <dbReference type="PROSITE" id="PS50110"/>
    </source>
</evidence>
<evidence type="ECO:0000256" key="2">
    <source>
        <dbReference type="ARBA" id="ARBA00023012"/>
    </source>
</evidence>
<dbReference type="Pfam" id="PF00072">
    <property type="entry name" value="Response_reg"/>
    <property type="match status" value="1"/>
</dbReference>
<accession>A0A318JMB8</accession>
<keyword evidence="8" id="KW-1185">Reference proteome</keyword>
<dbReference type="InterPro" id="IPR011006">
    <property type="entry name" value="CheY-like_superfamily"/>
</dbReference>
<dbReference type="SMART" id="SM00073">
    <property type="entry name" value="HPT"/>
    <property type="match status" value="1"/>
</dbReference>
<feature type="modified residue" description="4-aspartylphosphate" evidence="4">
    <location>
        <position position="100"/>
    </location>
</feature>
<proteinExistence type="predicted"/>
<dbReference type="Gene3D" id="1.20.120.160">
    <property type="entry name" value="HPT domain"/>
    <property type="match status" value="1"/>
</dbReference>
<dbReference type="Pfam" id="PF01627">
    <property type="entry name" value="Hpt"/>
    <property type="match status" value="1"/>
</dbReference>
<dbReference type="PANTHER" id="PTHR45339">
    <property type="entry name" value="HYBRID SIGNAL TRANSDUCTION HISTIDINE KINASE J"/>
    <property type="match status" value="1"/>
</dbReference>
<dbReference type="GO" id="GO:0004672">
    <property type="term" value="F:protein kinase activity"/>
    <property type="evidence" value="ECO:0007669"/>
    <property type="project" value="UniProtKB-ARBA"/>
</dbReference>
<evidence type="ECO:0000256" key="4">
    <source>
        <dbReference type="PROSITE-ProRule" id="PRU00169"/>
    </source>
</evidence>
<evidence type="ECO:0000256" key="3">
    <source>
        <dbReference type="PROSITE-ProRule" id="PRU00110"/>
    </source>
</evidence>
<dbReference type="PROSITE" id="PS50110">
    <property type="entry name" value="RESPONSE_REGULATORY"/>
    <property type="match status" value="1"/>
</dbReference>
<dbReference type="GO" id="GO:0005886">
    <property type="term" value="C:plasma membrane"/>
    <property type="evidence" value="ECO:0007669"/>
    <property type="project" value="UniProtKB-SubCell"/>
</dbReference>
<dbReference type="SMART" id="SM00448">
    <property type="entry name" value="REC"/>
    <property type="match status" value="1"/>
</dbReference>
<dbReference type="GO" id="GO:0005524">
    <property type="term" value="F:ATP binding"/>
    <property type="evidence" value="ECO:0007669"/>
    <property type="project" value="UniProtKB-KW"/>
</dbReference>
<feature type="domain" description="Response regulatory" evidence="5">
    <location>
        <begin position="51"/>
        <end position="165"/>
    </location>
</feature>
<evidence type="ECO:0000313" key="8">
    <source>
        <dbReference type="Proteomes" id="UP000248395"/>
    </source>
</evidence>
<protein>
    <submittedName>
        <fullName evidence="7">CheY-like chemotaxis protein</fullName>
    </submittedName>
</protein>
<feature type="modified residue" description="Phosphohistidine" evidence="3">
    <location>
        <position position="227"/>
    </location>
</feature>
<dbReference type="InterPro" id="IPR001789">
    <property type="entry name" value="Sig_transdc_resp-reg_receiver"/>
</dbReference>
<sequence length="282" mass="30784">MSNNQMLSMRQVLASKPLAGVSESGPAGYGHQAESQNVPEGALWAEGLQPHVLVAEDNLANLFLLNSQLQRLGCKVVAVSNGQDALEQWRQGQFDCLLTDLGMPQLDGFCLVQQLRSAGDQRPVIGISADPSEQDQQRAMAVGFNILLTKPVALPTLHTTLLRFSLGSSMQRLPVYAGSSLSALFDGDALLMRKFVTKLLASNEQDLAEAQSLFHERQLAELAHVLHKIKGAARLIDAQQVGRNCEQLEKACKAGNLEQIDILLQDLAGRLQELAQRLQRMV</sequence>
<dbReference type="InterPro" id="IPR036641">
    <property type="entry name" value="HPT_dom_sf"/>
</dbReference>
<dbReference type="CDD" id="cd17546">
    <property type="entry name" value="REC_hyHK_CKI1_RcsC-like"/>
    <property type="match status" value="1"/>
</dbReference>
<comment type="caution">
    <text evidence="7">The sequence shown here is derived from an EMBL/GenBank/DDBJ whole genome shotgun (WGS) entry which is preliminary data.</text>
</comment>
<dbReference type="SUPFAM" id="SSF52172">
    <property type="entry name" value="CheY-like"/>
    <property type="match status" value="1"/>
</dbReference>
<evidence type="ECO:0000256" key="1">
    <source>
        <dbReference type="ARBA" id="ARBA00022553"/>
    </source>
</evidence>
<gene>
    <name evidence="7" type="ORF">DFR38_105242</name>
</gene>
<dbReference type="PROSITE" id="PS50894">
    <property type="entry name" value="HPT"/>
    <property type="match status" value="1"/>
</dbReference>
<feature type="domain" description="HPt" evidence="6">
    <location>
        <begin position="188"/>
        <end position="282"/>
    </location>
</feature>
<dbReference type="Gene3D" id="3.40.50.2300">
    <property type="match status" value="1"/>
</dbReference>
<dbReference type="CDD" id="cd00088">
    <property type="entry name" value="HPT"/>
    <property type="match status" value="1"/>
</dbReference>
<dbReference type="Proteomes" id="UP000248395">
    <property type="component" value="Unassembled WGS sequence"/>
</dbReference>
<dbReference type="PANTHER" id="PTHR45339:SF6">
    <property type="entry name" value="SENSORY HISTIDINE PROTEIN KINASE"/>
    <property type="match status" value="1"/>
</dbReference>
<dbReference type="InterPro" id="IPR008207">
    <property type="entry name" value="Sig_transdc_His_kin_Hpt_dom"/>
</dbReference>